<keyword evidence="7" id="KW-1133">Transmembrane helix</keyword>
<feature type="region of interest" description="Disordered" evidence="6">
    <location>
        <begin position="51"/>
        <end position="86"/>
    </location>
</feature>
<evidence type="ECO:0000256" key="6">
    <source>
        <dbReference type="SAM" id="MobiDB-lite"/>
    </source>
</evidence>
<comment type="caution">
    <text evidence="9">The sequence shown here is derived from an EMBL/GenBank/DDBJ whole genome shotgun (WGS) entry which is preliminary data.</text>
</comment>
<keyword evidence="2" id="KW-0732">Signal</keyword>
<feature type="compositionally biased region" description="Low complexity" evidence="6">
    <location>
        <begin position="57"/>
        <end position="71"/>
    </location>
</feature>
<dbReference type="Gene3D" id="3.40.30.10">
    <property type="entry name" value="Glutaredoxin"/>
    <property type="match status" value="1"/>
</dbReference>
<keyword evidence="7" id="KW-0472">Membrane</keyword>
<dbReference type="EMBL" id="BMQJ01000018">
    <property type="protein sequence ID" value="GGQ22446.1"/>
    <property type="molecule type" value="Genomic_DNA"/>
</dbReference>
<evidence type="ECO:0000259" key="8">
    <source>
        <dbReference type="PROSITE" id="PS51352"/>
    </source>
</evidence>
<accession>A0ABQ2RDJ9</accession>
<keyword evidence="5" id="KW-0676">Redox-active center</keyword>
<dbReference type="InterPro" id="IPR013766">
    <property type="entry name" value="Thioredoxin_domain"/>
</dbReference>
<dbReference type="Proteomes" id="UP000611554">
    <property type="component" value="Unassembled WGS sequence"/>
</dbReference>
<dbReference type="PANTHER" id="PTHR13887">
    <property type="entry name" value="GLUTATHIONE S-TRANSFERASE KAPPA"/>
    <property type="match status" value="1"/>
</dbReference>
<keyword evidence="7" id="KW-0812">Transmembrane</keyword>
<evidence type="ECO:0000313" key="9">
    <source>
        <dbReference type="EMBL" id="GGQ22446.1"/>
    </source>
</evidence>
<evidence type="ECO:0000256" key="3">
    <source>
        <dbReference type="ARBA" id="ARBA00023002"/>
    </source>
</evidence>
<organism evidence="9 10">
    <name type="scientific">Streptosporangium pseudovulgare</name>
    <dbReference type="NCBI Taxonomy" id="35765"/>
    <lineage>
        <taxon>Bacteria</taxon>
        <taxon>Bacillati</taxon>
        <taxon>Actinomycetota</taxon>
        <taxon>Actinomycetes</taxon>
        <taxon>Streptosporangiales</taxon>
        <taxon>Streptosporangiaceae</taxon>
        <taxon>Streptosporangium</taxon>
    </lineage>
</organism>
<evidence type="ECO:0000256" key="4">
    <source>
        <dbReference type="ARBA" id="ARBA00023157"/>
    </source>
</evidence>
<proteinExistence type="inferred from homology"/>
<evidence type="ECO:0000313" key="10">
    <source>
        <dbReference type="Proteomes" id="UP000611554"/>
    </source>
</evidence>
<protein>
    <recommendedName>
        <fullName evidence="8">Thioredoxin domain-containing protein</fullName>
    </recommendedName>
</protein>
<reference evidence="10" key="1">
    <citation type="journal article" date="2019" name="Int. J. Syst. Evol. Microbiol.">
        <title>The Global Catalogue of Microorganisms (GCM) 10K type strain sequencing project: providing services to taxonomists for standard genome sequencing and annotation.</title>
        <authorList>
            <consortium name="The Broad Institute Genomics Platform"/>
            <consortium name="The Broad Institute Genome Sequencing Center for Infectious Disease"/>
            <person name="Wu L."/>
            <person name="Ma J."/>
        </authorList>
    </citation>
    <scope>NUCLEOTIDE SEQUENCE [LARGE SCALE GENOMIC DNA]</scope>
    <source>
        <strain evidence="10">JCM 3115</strain>
    </source>
</reference>
<name>A0ABQ2RDJ9_9ACTN</name>
<feature type="region of interest" description="Disordered" evidence="6">
    <location>
        <begin position="1"/>
        <end position="23"/>
    </location>
</feature>
<dbReference type="RefSeq" id="WP_189249890.1">
    <property type="nucleotide sequence ID" value="NZ_BMQJ01000018.1"/>
</dbReference>
<evidence type="ECO:0000256" key="1">
    <source>
        <dbReference type="ARBA" id="ARBA00005791"/>
    </source>
</evidence>
<gene>
    <name evidence="9" type="ORF">GCM10010140_60960</name>
</gene>
<feature type="compositionally biased region" description="Polar residues" evidence="6">
    <location>
        <begin position="1"/>
        <end position="11"/>
    </location>
</feature>
<comment type="similarity">
    <text evidence="1">Belongs to the thioredoxin family. DsbA subfamily.</text>
</comment>
<dbReference type="PANTHER" id="PTHR13887:SF14">
    <property type="entry name" value="DISULFIDE BOND FORMATION PROTEIN D"/>
    <property type="match status" value="1"/>
</dbReference>
<keyword evidence="4" id="KW-1015">Disulfide bond</keyword>
<evidence type="ECO:0000256" key="7">
    <source>
        <dbReference type="SAM" id="Phobius"/>
    </source>
</evidence>
<sequence>MSERTTSTSGTAKPRTGTEQSRSRTARLITVAIGILVIAVVGILAQTSQRTVSPPHTGAAAPAATPTTTTGKSPLAQLVRRDPGDPAAIGPVDAPVVLIEYADFTCKYCAAFAEQALPALLSQYVEQGKLRIEWRDAPVLSQHSVDTAIAARAAARQNLFWQYYEALYARTFAGGSDWSRKELIDIAASIDKLDVPAFTKALDDPAVAQFVQKEAQTSAALGVSGTPTFVLGEEIVNGAQPIEVFRRLIDAQLAEAGKG</sequence>
<dbReference type="InterPro" id="IPR012336">
    <property type="entry name" value="Thioredoxin-like_fold"/>
</dbReference>
<evidence type="ECO:0000256" key="5">
    <source>
        <dbReference type="ARBA" id="ARBA00023284"/>
    </source>
</evidence>
<keyword evidence="3" id="KW-0560">Oxidoreductase</keyword>
<keyword evidence="10" id="KW-1185">Reference proteome</keyword>
<dbReference type="SUPFAM" id="SSF52833">
    <property type="entry name" value="Thioredoxin-like"/>
    <property type="match status" value="1"/>
</dbReference>
<feature type="transmembrane region" description="Helical" evidence="7">
    <location>
        <begin position="25"/>
        <end position="45"/>
    </location>
</feature>
<evidence type="ECO:0000256" key="2">
    <source>
        <dbReference type="ARBA" id="ARBA00022729"/>
    </source>
</evidence>
<dbReference type="PROSITE" id="PS51352">
    <property type="entry name" value="THIOREDOXIN_2"/>
    <property type="match status" value="1"/>
</dbReference>
<dbReference type="InterPro" id="IPR036249">
    <property type="entry name" value="Thioredoxin-like_sf"/>
</dbReference>
<feature type="domain" description="Thioredoxin" evidence="8">
    <location>
        <begin position="55"/>
        <end position="254"/>
    </location>
</feature>
<dbReference type="Pfam" id="PF13462">
    <property type="entry name" value="Thioredoxin_4"/>
    <property type="match status" value="1"/>
</dbReference>